<reference evidence="6 7" key="1">
    <citation type="submission" date="2017-10" db="EMBL/GenBank/DDBJ databases">
        <title>Sedimentibacterium mangrovi gen. nov., sp. nov., a novel member of family Phyllobacteriacea isolated from mangrove sediment.</title>
        <authorList>
            <person name="Liao H."/>
            <person name="Tian Y."/>
        </authorList>
    </citation>
    <scope>NUCLEOTIDE SEQUENCE [LARGE SCALE GENOMIC DNA]</scope>
    <source>
        <strain evidence="6 7">X9-2-2</strain>
    </source>
</reference>
<feature type="transmembrane region" description="Helical" evidence="5">
    <location>
        <begin position="100"/>
        <end position="125"/>
    </location>
</feature>
<feature type="transmembrane region" description="Helical" evidence="5">
    <location>
        <begin position="212"/>
        <end position="237"/>
    </location>
</feature>
<keyword evidence="7" id="KW-1185">Reference proteome</keyword>
<feature type="transmembrane region" description="Helical" evidence="5">
    <location>
        <begin position="42"/>
        <end position="61"/>
    </location>
</feature>
<dbReference type="AlphaFoldDB" id="A0A2G1QQ49"/>
<evidence type="ECO:0000256" key="3">
    <source>
        <dbReference type="ARBA" id="ARBA00022989"/>
    </source>
</evidence>
<gene>
    <name evidence="6" type="ORF">CSC94_07950</name>
</gene>
<dbReference type="Pfam" id="PF04172">
    <property type="entry name" value="LrgB"/>
    <property type="match status" value="1"/>
</dbReference>
<keyword evidence="4 5" id="KW-0472">Membrane</keyword>
<comment type="caution">
    <text evidence="6">The sequence shown here is derived from an EMBL/GenBank/DDBJ whole genome shotgun (WGS) entry which is preliminary data.</text>
</comment>
<dbReference type="Proteomes" id="UP000221168">
    <property type="component" value="Unassembled WGS sequence"/>
</dbReference>
<dbReference type="OrthoDB" id="9811701at2"/>
<dbReference type="InterPro" id="IPR007300">
    <property type="entry name" value="CidB/LrgB"/>
</dbReference>
<evidence type="ECO:0000256" key="2">
    <source>
        <dbReference type="ARBA" id="ARBA00022692"/>
    </source>
</evidence>
<sequence>MNEPVSTLWVYLSASPLTWLTVTLLAYGAADRLAARLGRPPVANTVLVSAMLIMALLLATGTDYGTYFAGAQFVHFLLGPATVALAVPLWRNLAAVRRNLLAMAAALVAGSLTAAISAVAIAWAFGAPADVLASLAPKSVTAPIAMELAKSLGGLPALAAGLVILTGITGAIVVTPLMNLLGIRNYAARGFAAGVASHGIGTARAFQVSDTAGAFAGIAMGLNGALTSLLVLLWLVFAG</sequence>
<comment type="subcellular location">
    <subcellularLocation>
        <location evidence="1">Membrane</location>
        <topology evidence="1">Multi-pass membrane protein</topology>
    </subcellularLocation>
</comment>
<evidence type="ECO:0000313" key="7">
    <source>
        <dbReference type="Proteomes" id="UP000221168"/>
    </source>
</evidence>
<organism evidence="6 7">
    <name type="scientific">Zhengella mangrovi</name>
    <dbReference type="NCBI Taxonomy" id="1982044"/>
    <lineage>
        <taxon>Bacteria</taxon>
        <taxon>Pseudomonadati</taxon>
        <taxon>Pseudomonadota</taxon>
        <taxon>Alphaproteobacteria</taxon>
        <taxon>Hyphomicrobiales</taxon>
        <taxon>Notoacmeibacteraceae</taxon>
        <taxon>Zhengella</taxon>
    </lineage>
</organism>
<keyword evidence="3 5" id="KW-1133">Transmembrane helix</keyword>
<dbReference type="EMBL" id="PDVP01000003">
    <property type="protein sequence ID" value="PHP67622.1"/>
    <property type="molecule type" value="Genomic_DNA"/>
</dbReference>
<feature type="transmembrane region" description="Helical" evidence="5">
    <location>
        <begin position="6"/>
        <end position="30"/>
    </location>
</feature>
<dbReference type="PANTHER" id="PTHR30249">
    <property type="entry name" value="PUTATIVE SEROTONIN TRANSPORTER"/>
    <property type="match status" value="1"/>
</dbReference>
<feature type="transmembrane region" description="Helical" evidence="5">
    <location>
        <begin position="155"/>
        <end position="174"/>
    </location>
</feature>
<name>A0A2G1QQ49_9HYPH</name>
<protein>
    <recommendedName>
        <fullName evidence="8">LrgB family protein</fullName>
    </recommendedName>
</protein>
<keyword evidence="2 5" id="KW-0812">Transmembrane</keyword>
<evidence type="ECO:0000256" key="1">
    <source>
        <dbReference type="ARBA" id="ARBA00004141"/>
    </source>
</evidence>
<evidence type="ECO:0008006" key="8">
    <source>
        <dbReference type="Google" id="ProtNLM"/>
    </source>
</evidence>
<dbReference type="GO" id="GO:0016020">
    <property type="term" value="C:membrane"/>
    <property type="evidence" value="ECO:0007669"/>
    <property type="project" value="UniProtKB-SubCell"/>
</dbReference>
<evidence type="ECO:0000313" key="6">
    <source>
        <dbReference type="EMBL" id="PHP67622.1"/>
    </source>
</evidence>
<dbReference type="RefSeq" id="WP_099305674.1">
    <property type="nucleotide sequence ID" value="NZ_PDVP01000003.1"/>
</dbReference>
<evidence type="ECO:0000256" key="4">
    <source>
        <dbReference type="ARBA" id="ARBA00023136"/>
    </source>
</evidence>
<evidence type="ECO:0000256" key="5">
    <source>
        <dbReference type="SAM" id="Phobius"/>
    </source>
</evidence>
<accession>A0A2G1QQ49</accession>
<feature type="transmembrane region" description="Helical" evidence="5">
    <location>
        <begin position="67"/>
        <end position="88"/>
    </location>
</feature>
<dbReference type="PANTHER" id="PTHR30249:SF0">
    <property type="entry name" value="PLASTIDAL GLYCOLATE_GLYCERATE TRANSLOCATOR 1, CHLOROPLASTIC"/>
    <property type="match status" value="1"/>
</dbReference>
<proteinExistence type="predicted"/>